<organism evidence="6 7">
    <name type="scientific">Paraburkholderia panacisoli</name>
    <dbReference type="NCBI Taxonomy" id="2603818"/>
    <lineage>
        <taxon>Bacteria</taxon>
        <taxon>Pseudomonadati</taxon>
        <taxon>Pseudomonadota</taxon>
        <taxon>Betaproteobacteria</taxon>
        <taxon>Burkholderiales</taxon>
        <taxon>Burkholderiaceae</taxon>
        <taxon>Paraburkholderia</taxon>
    </lineage>
</organism>
<evidence type="ECO:0000259" key="5">
    <source>
        <dbReference type="PROSITE" id="PS51296"/>
    </source>
</evidence>
<dbReference type="InterPro" id="IPR036922">
    <property type="entry name" value="Rieske_2Fe-2S_sf"/>
</dbReference>
<evidence type="ECO:0000256" key="3">
    <source>
        <dbReference type="ARBA" id="ARBA00023004"/>
    </source>
</evidence>
<keyword evidence="7" id="KW-1185">Reference proteome</keyword>
<keyword evidence="1" id="KW-0001">2Fe-2S</keyword>
<reference evidence="6 7" key="1">
    <citation type="submission" date="2019-08" db="EMBL/GenBank/DDBJ databases">
        <title>Paraburkholderia sp. DCY113.</title>
        <authorList>
            <person name="Kang J."/>
        </authorList>
    </citation>
    <scope>NUCLEOTIDE SEQUENCE [LARGE SCALE GENOMIC DNA]</scope>
    <source>
        <strain evidence="6 7">DCY113</strain>
    </source>
</reference>
<accession>A0A5B0HGN7</accession>
<dbReference type="CDD" id="cd03528">
    <property type="entry name" value="Rieske_RO_ferredoxin"/>
    <property type="match status" value="1"/>
</dbReference>
<dbReference type="PANTHER" id="PTHR21496:SF23">
    <property type="entry name" value="3-PHENYLPROPIONATE_CINNAMIC ACID DIOXYGENASE FERREDOXIN SUBUNIT"/>
    <property type="match status" value="1"/>
</dbReference>
<sequence>MEMEKTCARIALCRKGDVAEGQAIRIEKNGFVLAVFNLEGEYFVTDDTCTHGPGSLSEGCIDGDTVECDFHNGAFNIRTGEVVAPPCMIPLKTYPVTVEDDEVSISVADE</sequence>
<evidence type="ECO:0000313" key="6">
    <source>
        <dbReference type="EMBL" id="KAA1014486.1"/>
    </source>
</evidence>
<evidence type="ECO:0000256" key="4">
    <source>
        <dbReference type="ARBA" id="ARBA00023014"/>
    </source>
</evidence>
<dbReference type="SUPFAM" id="SSF50022">
    <property type="entry name" value="ISP domain"/>
    <property type="match status" value="1"/>
</dbReference>
<dbReference type="InterPro" id="IPR017941">
    <property type="entry name" value="Rieske_2Fe-2S"/>
</dbReference>
<evidence type="ECO:0000256" key="1">
    <source>
        <dbReference type="ARBA" id="ARBA00022714"/>
    </source>
</evidence>
<feature type="domain" description="Rieske" evidence="5">
    <location>
        <begin position="10"/>
        <end position="105"/>
    </location>
</feature>
<dbReference type="EMBL" id="VTUZ01000003">
    <property type="protein sequence ID" value="KAA1014486.1"/>
    <property type="molecule type" value="Genomic_DNA"/>
</dbReference>
<dbReference type="PANTHER" id="PTHR21496">
    <property type="entry name" value="FERREDOXIN-RELATED"/>
    <property type="match status" value="1"/>
</dbReference>
<name>A0A5B0HGN7_9BURK</name>
<dbReference type="Pfam" id="PF00355">
    <property type="entry name" value="Rieske"/>
    <property type="match status" value="1"/>
</dbReference>
<comment type="caution">
    <text evidence="6">The sequence shown here is derived from an EMBL/GenBank/DDBJ whole genome shotgun (WGS) entry which is preliminary data.</text>
</comment>
<keyword evidence="4" id="KW-0411">Iron-sulfur</keyword>
<gene>
    <name evidence="6" type="ORF">FVF58_06500</name>
</gene>
<dbReference type="Gene3D" id="2.102.10.10">
    <property type="entry name" value="Rieske [2Fe-2S] iron-sulphur domain"/>
    <property type="match status" value="1"/>
</dbReference>
<dbReference type="GO" id="GO:0051537">
    <property type="term" value="F:2 iron, 2 sulfur cluster binding"/>
    <property type="evidence" value="ECO:0007669"/>
    <property type="project" value="UniProtKB-KW"/>
</dbReference>
<evidence type="ECO:0000256" key="2">
    <source>
        <dbReference type="ARBA" id="ARBA00022723"/>
    </source>
</evidence>
<keyword evidence="3" id="KW-0408">Iron</keyword>
<keyword evidence="2" id="KW-0479">Metal-binding</keyword>
<dbReference type="AlphaFoldDB" id="A0A5B0HGN7"/>
<protein>
    <submittedName>
        <fullName evidence="6">Non-heme iron oxygenase ferredoxin subunit</fullName>
    </submittedName>
</protein>
<proteinExistence type="predicted"/>
<evidence type="ECO:0000313" key="7">
    <source>
        <dbReference type="Proteomes" id="UP000325273"/>
    </source>
</evidence>
<dbReference type="Proteomes" id="UP000325273">
    <property type="component" value="Unassembled WGS sequence"/>
</dbReference>
<dbReference type="GO" id="GO:0046872">
    <property type="term" value="F:metal ion binding"/>
    <property type="evidence" value="ECO:0007669"/>
    <property type="project" value="UniProtKB-KW"/>
</dbReference>
<dbReference type="PROSITE" id="PS51296">
    <property type="entry name" value="RIESKE"/>
    <property type="match status" value="1"/>
</dbReference>